<keyword evidence="2" id="KW-1185">Reference proteome</keyword>
<dbReference type="AlphaFoldDB" id="A0A1T4Q7Y5"/>
<sequence>MNTKIFGNPSENYIEVKTNISYAQKTSYINRKSARDIALMRGDYEALGEIALDPNINLLKESIITLKEGDKIYFKDGENKITWDIILNSSANNLAMQEAVDYLLKENWLGNYSEIKNAATENLKSIRKSTFDFLNEIDKELELRGNLEKKSPISSESITK</sequence>
<dbReference type="EMBL" id="FUWX01000019">
    <property type="protein sequence ID" value="SJZ99795.1"/>
    <property type="molecule type" value="Genomic_DNA"/>
</dbReference>
<protein>
    <submittedName>
        <fullName evidence="1">Uncharacterized protein</fullName>
    </submittedName>
</protein>
<evidence type="ECO:0000313" key="2">
    <source>
        <dbReference type="Proteomes" id="UP000191153"/>
    </source>
</evidence>
<reference evidence="1 2" key="1">
    <citation type="submission" date="2017-02" db="EMBL/GenBank/DDBJ databases">
        <authorList>
            <person name="Peterson S.W."/>
        </authorList>
    </citation>
    <scope>NUCLEOTIDE SEQUENCE [LARGE SCALE GENOMIC DNA]</scope>
    <source>
        <strain evidence="1 2">ATCC 700028</strain>
    </source>
</reference>
<organism evidence="1 2">
    <name type="scientific">Cetobacterium ceti</name>
    <dbReference type="NCBI Taxonomy" id="180163"/>
    <lineage>
        <taxon>Bacteria</taxon>
        <taxon>Fusobacteriati</taxon>
        <taxon>Fusobacteriota</taxon>
        <taxon>Fusobacteriia</taxon>
        <taxon>Fusobacteriales</taxon>
        <taxon>Fusobacteriaceae</taxon>
        <taxon>Cetobacterium</taxon>
    </lineage>
</organism>
<dbReference type="STRING" id="180163.SAMN02745174_02217"/>
<gene>
    <name evidence="1" type="ORF">SAMN02745174_02217</name>
</gene>
<proteinExistence type="predicted"/>
<accession>A0A1T4Q7Y5</accession>
<evidence type="ECO:0000313" key="1">
    <source>
        <dbReference type="EMBL" id="SJZ99795.1"/>
    </source>
</evidence>
<dbReference type="RefSeq" id="WP_078694661.1">
    <property type="nucleotide sequence ID" value="NZ_FUWX01000019.1"/>
</dbReference>
<dbReference type="Proteomes" id="UP000191153">
    <property type="component" value="Unassembled WGS sequence"/>
</dbReference>
<name>A0A1T4Q7Y5_9FUSO</name>